<evidence type="ECO:0000259" key="1">
    <source>
        <dbReference type="Pfam" id="PF04149"/>
    </source>
</evidence>
<proteinExistence type="predicted"/>
<dbReference type="AlphaFoldDB" id="A0A1T3NQL7"/>
<dbReference type="OrthoDB" id="4315616at2"/>
<sequence length="63" mass="7032">MATRKWFKSSYSIPDNDCIEGSLAPDDAISIRDSKAPAQGTFLFREATWAPFLTALKNERPTP</sequence>
<name>A0A1T3NQL7_9ACTN</name>
<dbReference type="InterPro" id="IPR007278">
    <property type="entry name" value="DUF397"/>
</dbReference>
<dbReference type="Pfam" id="PF04149">
    <property type="entry name" value="DUF397"/>
    <property type="match status" value="1"/>
</dbReference>
<dbReference type="RefSeq" id="WP_078980429.1">
    <property type="nucleotide sequence ID" value="NZ_MWQN01000002.1"/>
</dbReference>
<comment type="caution">
    <text evidence="2">The sequence shown here is derived from an EMBL/GenBank/DDBJ whole genome shotgun (WGS) entry which is preliminary data.</text>
</comment>
<feature type="domain" description="DUF397" evidence="1">
    <location>
        <begin position="5"/>
        <end position="57"/>
    </location>
</feature>
<reference evidence="2 3" key="1">
    <citation type="submission" date="2017-03" db="EMBL/GenBank/DDBJ databases">
        <title>Draft genome sequence of Streptomyces scabrisporus NF3, endophyte isolated from Amphipterygium adstringens.</title>
        <authorList>
            <person name="Vazquez M."/>
            <person name="Ceapa C.D."/>
            <person name="Rodriguez Luna D."/>
            <person name="Sanchez Esquivel S."/>
        </authorList>
    </citation>
    <scope>NUCLEOTIDE SEQUENCE [LARGE SCALE GENOMIC DNA]</scope>
    <source>
        <strain evidence="2 3">NF3</strain>
    </source>
</reference>
<dbReference type="Proteomes" id="UP000190037">
    <property type="component" value="Unassembled WGS sequence"/>
</dbReference>
<evidence type="ECO:0000313" key="2">
    <source>
        <dbReference type="EMBL" id="OPC79213.1"/>
    </source>
</evidence>
<evidence type="ECO:0000313" key="3">
    <source>
        <dbReference type="Proteomes" id="UP000190037"/>
    </source>
</evidence>
<organism evidence="2 3">
    <name type="scientific">Embleya scabrispora</name>
    <dbReference type="NCBI Taxonomy" id="159449"/>
    <lineage>
        <taxon>Bacteria</taxon>
        <taxon>Bacillati</taxon>
        <taxon>Actinomycetota</taxon>
        <taxon>Actinomycetes</taxon>
        <taxon>Kitasatosporales</taxon>
        <taxon>Streptomycetaceae</taxon>
        <taxon>Embleya</taxon>
    </lineage>
</organism>
<accession>A0A1T3NQL7</accession>
<dbReference type="EMBL" id="MWQN01000002">
    <property type="protein sequence ID" value="OPC79213.1"/>
    <property type="molecule type" value="Genomic_DNA"/>
</dbReference>
<protein>
    <recommendedName>
        <fullName evidence="1">DUF397 domain-containing protein</fullName>
    </recommendedName>
</protein>
<gene>
    <name evidence="2" type="ORF">B4N89_34690</name>
</gene>
<keyword evidence="3" id="KW-1185">Reference proteome</keyword>
<dbReference type="STRING" id="159449.B4N89_34690"/>